<protein>
    <submittedName>
        <fullName evidence="2">Uncharacterized protein</fullName>
    </submittedName>
</protein>
<feature type="region of interest" description="Disordered" evidence="1">
    <location>
        <begin position="1"/>
        <end position="20"/>
    </location>
</feature>
<evidence type="ECO:0000313" key="2">
    <source>
        <dbReference type="EnsemblPlants" id="Bo3g099430.1"/>
    </source>
</evidence>
<sequence length="59" mass="6732">MRCFTAVHDSEEVEPTGGGKAQAAGGKSHYGWKRKARGGCLFLRFRFFFKIWFSVNRFG</sequence>
<dbReference type="HOGENOM" id="CLU_2964023_0_0_1"/>
<accession>A0A0D3BEV2</accession>
<evidence type="ECO:0000313" key="3">
    <source>
        <dbReference type="Proteomes" id="UP000032141"/>
    </source>
</evidence>
<dbReference type="EnsemblPlants" id="Bo3g099430.1">
    <property type="protein sequence ID" value="Bo3g099430.1"/>
    <property type="gene ID" value="Bo3g099430"/>
</dbReference>
<dbReference type="Proteomes" id="UP000032141">
    <property type="component" value="Chromosome C3"/>
</dbReference>
<evidence type="ECO:0000256" key="1">
    <source>
        <dbReference type="SAM" id="MobiDB-lite"/>
    </source>
</evidence>
<reference evidence="2 3" key="1">
    <citation type="journal article" date="2014" name="Genome Biol.">
        <title>Transcriptome and methylome profiling reveals relics of genome dominance in the mesopolyploid Brassica oleracea.</title>
        <authorList>
            <person name="Parkin I.A."/>
            <person name="Koh C."/>
            <person name="Tang H."/>
            <person name="Robinson S.J."/>
            <person name="Kagale S."/>
            <person name="Clarke W.E."/>
            <person name="Town C.D."/>
            <person name="Nixon J."/>
            <person name="Krishnakumar V."/>
            <person name="Bidwell S.L."/>
            <person name="Denoeud F."/>
            <person name="Belcram H."/>
            <person name="Links M.G."/>
            <person name="Just J."/>
            <person name="Clarke C."/>
            <person name="Bender T."/>
            <person name="Huebert T."/>
            <person name="Mason A.S."/>
            <person name="Pires J.C."/>
            <person name="Barker G."/>
            <person name="Moore J."/>
            <person name="Walley P.G."/>
            <person name="Manoli S."/>
            <person name="Batley J."/>
            <person name="Edwards D."/>
            <person name="Nelson M.N."/>
            <person name="Wang X."/>
            <person name="Paterson A.H."/>
            <person name="King G."/>
            <person name="Bancroft I."/>
            <person name="Chalhoub B."/>
            <person name="Sharpe A.G."/>
        </authorList>
    </citation>
    <scope>NUCLEOTIDE SEQUENCE</scope>
    <source>
        <strain evidence="2 3">cv. TO1000</strain>
    </source>
</reference>
<reference evidence="2" key="2">
    <citation type="submission" date="2015-03" db="UniProtKB">
        <authorList>
            <consortium name="EnsemblPlants"/>
        </authorList>
    </citation>
    <scope>IDENTIFICATION</scope>
</reference>
<dbReference type="Gramene" id="Bo3g099430.1">
    <property type="protein sequence ID" value="Bo3g099430.1"/>
    <property type="gene ID" value="Bo3g099430"/>
</dbReference>
<name>A0A0D3BEV2_BRAOL</name>
<proteinExistence type="predicted"/>
<dbReference type="AlphaFoldDB" id="A0A0D3BEV2"/>
<organism evidence="2 3">
    <name type="scientific">Brassica oleracea var. oleracea</name>
    <dbReference type="NCBI Taxonomy" id="109376"/>
    <lineage>
        <taxon>Eukaryota</taxon>
        <taxon>Viridiplantae</taxon>
        <taxon>Streptophyta</taxon>
        <taxon>Embryophyta</taxon>
        <taxon>Tracheophyta</taxon>
        <taxon>Spermatophyta</taxon>
        <taxon>Magnoliopsida</taxon>
        <taxon>eudicotyledons</taxon>
        <taxon>Gunneridae</taxon>
        <taxon>Pentapetalae</taxon>
        <taxon>rosids</taxon>
        <taxon>malvids</taxon>
        <taxon>Brassicales</taxon>
        <taxon>Brassicaceae</taxon>
        <taxon>Brassiceae</taxon>
        <taxon>Brassica</taxon>
    </lineage>
</organism>
<keyword evidence="3" id="KW-1185">Reference proteome</keyword>